<dbReference type="PANTHER" id="PTHR22916">
    <property type="entry name" value="GLYCOSYLTRANSFERASE"/>
    <property type="match status" value="1"/>
</dbReference>
<evidence type="ECO:0000313" key="4">
    <source>
        <dbReference type="EMBL" id="VYU42024.1"/>
    </source>
</evidence>
<gene>
    <name evidence="4" type="primary">epsH_6</name>
    <name evidence="4" type="ORF">PCLFYP37_02830</name>
</gene>
<feature type="domain" description="Glycosyltransferase 2-like" evidence="3">
    <location>
        <begin position="17"/>
        <end position="181"/>
    </location>
</feature>
<organism evidence="4">
    <name type="scientific">Paraprevotella clara</name>
    <dbReference type="NCBI Taxonomy" id="454154"/>
    <lineage>
        <taxon>Bacteria</taxon>
        <taxon>Pseudomonadati</taxon>
        <taxon>Bacteroidota</taxon>
        <taxon>Bacteroidia</taxon>
        <taxon>Bacteroidales</taxon>
        <taxon>Prevotellaceae</taxon>
        <taxon>Paraprevotella</taxon>
    </lineage>
</organism>
<dbReference type="SUPFAM" id="SSF53448">
    <property type="entry name" value="Nucleotide-diphospho-sugar transferases"/>
    <property type="match status" value="1"/>
</dbReference>
<dbReference type="AlphaFoldDB" id="A0A6N3EQG3"/>
<dbReference type="Gene3D" id="3.90.550.10">
    <property type="entry name" value="Spore Coat Polysaccharide Biosynthesis Protein SpsA, Chain A"/>
    <property type="match status" value="1"/>
</dbReference>
<evidence type="ECO:0000259" key="3">
    <source>
        <dbReference type="Pfam" id="PF00535"/>
    </source>
</evidence>
<name>A0A6N3EQG3_9BACT</name>
<dbReference type="Pfam" id="PF00535">
    <property type="entry name" value="Glycos_transf_2"/>
    <property type="match status" value="1"/>
</dbReference>
<reference evidence="4" key="1">
    <citation type="submission" date="2019-11" db="EMBL/GenBank/DDBJ databases">
        <authorList>
            <person name="Feng L."/>
        </authorList>
    </citation>
    <scope>NUCLEOTIDE SEQUENCE</scope>
    <source>
        <strain evidence="4">PclaraLFYP37</strain>
    </source>
</reference>
<evidence type="ECO:0000256" key="1">
    <source>
        <dbReference type="ARBA" id="ARBA00022676"/>
    </source>
</evidence>
<dbReference type="InterPro" id="IPR029044">
    <property type="entry name" value="Nucleotide-diphossugar_trans"/>
</dbReference>
<dbReference type="RefSeq" id="WP_008618107.1">
    <property type="nucleotide sequence ID" value="NZ_AP025941.1"/>
</dbReference>
<sequence>MENTPSFAVTEGPLVTLVVPMYNVAPYLERCLRSLERQTYRNIEVIIMDDCSTDGSLDIASKMAASDMRFKVFSMPRNSGAGDARQAAIEKSSGEFVGFVDADDYVDVDFVALLYGLIIKTGADVACCQHYFYDEAHQRLTTPWAYDDKIVCLSPCEAMRKMKSYDQMDEGLWNKLCRREIVVRHRMETFPFEDAFVLYKYIPEAESVALCCVPLYYYYQRDGSLMHTDYTPYKAFARYKLEILKDKAIRGTERLETGIALYYIRKGLKLLREFGLLGQTADVSEACRGVLECLHEFDYVSDMELGGKDLIARRCVYKRLWRYLELNRKFVATFRKRKMEKVCHKYSLQTMEVFQKGL</sequence>
<dbReference type="EC" id="2.4.-.-" evidence="4"/>
<proteinExistence type="predicted"/>
<dbReference type="PANTHER" id="PTHR22916:SF51">
    <property type="entry name" value="GLYCOSYLTRANSFERASE EPSH-RELATED"/>
    <property type="match status" value="1"/>
</dbReference>
<dbReference type="InterPro" id="IPR001173">
    <property type="entry name" value="Glyco_trans_2-like"/>
</dbReference>
<accession>A0A6N3EQG3</accession>
<dbReference type="GO" id="GO:0016758">
    <property type="term" value="F:hexosyltransferase activity"/>
    <property type="evidence" value="ECO:0007669"/>
    <property type="project" value="UniProtKB-ARBA"/>
</dbReference>
<dbReference type="EMBL" id="CACRUT010000016">
    <property type="protein sequence ID" value="VYU42024.1"/>
    <property type="molecule type" value="Genomic_DNA"/>
</dbReference>
<dbReference type="GeneID" id="93556499"/>
<protein>
    <submittedName>
        <fullName evidence="4">Glycosyltransferase EpsH</fullName>
        <ecNumber evidence="4">2.4.-.-</ecNumber>
    </submittedName>
</protein>
<keyword evidence="1 4" id="KW-0328">Glycosyltransferase</keyword>
<dbReference type="CDD" id="cd00761">
    <property type="entry name" value="Glyco_tranf_GTA_type"/>
    <property type="match status" value="1"/>
</dbReference>
<evidence type="ECO:0000256" key="2">
    <source>
        <dbReference type="ARBA" id="ARBA00022679"/>
    </source>
</evidence>
<keyword evidence="2 4" id="KW-0808">Transferase</keyword>